<dbReference type="EMBL" id="AAGW02025883">
    <property type="status" value="NOT_ANNOTATED_CDS"/>
    <property type="molecule type" value="Genomic_DNA"/>
</dbReference>
<dbReference type="Proteomes" id="UP000001811">
    <property type="component" value="Chromosome 16"/>
</dbReference>
<accession>G1SYE8</accession>
<evidence type="ECO:0000313" key="7">
    <source>
        <dbReference type="Proteomes" id="UP000001811"/>
    </source>
</evidence>
<dbReference type="SMART" id="SM01135">
    <property type="entry name" value="DIRP"/>
    <property type="match status" value="1"/>
</dbReference>
<dbReference type="Bgee" id="ENSOCUG00000010028">
    <property type="expression patterns" value="Expressed in embryo and 13 other cell types or tissues"/>
</dbReference>
<dbReference type="GO" id="GO:0017053">
    <property type="term" value="C:transcription repressor complex"/>
    <property type="evidence" value="ECO:0007669"/>
    <property type="project" value="InterPro"/>
</dbReference>
<evidence type="ECO:0000313" key="6">
    <source>
        <dbReference type="Ensembl" id="ENSOCUP00000008639.3"/>
    </source>
</evidence>
<dbReference type="EMBL" id="AAGW02025884">
    <property type="status" value="NOT_ANNOTATED_CDS"/>
    <property type="molecule type" value="Genomic_DNA"/>
</dbReference>
<dbReference type="InterPro" id="IPR045831">
    <property type="entry name" value="LIN9_C"/>
</dbReference>
<protein>
    <submittedName>
        <fullName evidence="6">Lin-9 DREAM MuvB core complex component</fullName>
    </submittedName>
</protein>
<evidence type="ECO:0000256" key="2">
    <source>
        <dbReference type="ARBA" id="ARBA00006732"/>
    </source>
</evidence>
<dbReference type="GO" id="GO:0051726">
    <property type="term" value="P:regulation of cell cycle"/>
    <property type="evidence" value="ECO:0007669"/>
    <property type="project" value="TreeGrafter"/>
</dbReference>
<dbReference type="SMR" id="G1SYE8"/>
<dbReference type="Pfam" id="PF06584">
    <property type="entry name" value="DIRP"/>
    <property type="match status" value="1"/>
</dbReference>
<dbReference type="EMBL" id="AAGW02025882">
    <property type="status" value="NOT_ANNOTATED_CDS"/>
    <property type="molecule type" value="Genomic_DNA"/>
</dbReference>
<dbReference type="InterPro" id="IPR033471">
    <property type="entry name" value="DIRP"/>
</dbReference>
<organism evidence="6 7">
    <name type="scientific">Oryctolagus cuniculus</name>
    <name type="common">Rabbit</name>
    <dbReference type="NCBI Taxonomy" id="9986"/>
    <lineage>
        <taxon>Eukaryota</taxon>
        <taxon>Metazoa</taxon>
        <taxon>Chordata</taxon>
        <taxon>Craniata</taxon>
        <taxon>Vertebrata</taxon>
        <taxon>Euteleostomi</taxon>
        <taxon>Mammalia</taxon>
        <taxon>Eutheria</taxon>
        <taxon>Euarchontoglires</taxon>
        <taxon>Glires</taxon>
        <taxon>Lagomorpha</taxon>
        <taxon>Leporidae</taxon>
        <taxon>Oryctolagus</taxon>
    </lineage>
</organism>
<dbReference type="GO" id="GO:0005654">
    <property type="term" value="C:nucleoplasm"/>
    <property type="evidence" value="ECO:0007669"/>
    <property type="project" value="Ensembl"/>
</dbReference>
<dbReference type="GeneTree" id="ENSGT00390000003188"/>
<dbReference type="Ensembl" id="ENSOCUT00000010029.4">
    <property type="protein sequence ID" value="ENSOCUP00000008639.3"/>
    <property type="gene ID" value="ENSOCUG00000010028.4"/>
</dbReference>
<dbReference type="PANTHER" id="PTHR21689:SF2">
    <property type="entry name" value="PROTEIN LIN-9 HOMOLOG"/>
    <property type="match status" value="1"/>
</dbReference>
<dbReference type="STRING" id="9986.ENSOCUP00000008639"/>
<comment type="similarity">
    <text evidence="2">Belongs to the lin-9 family.</text>
</comment>
<evidence type="ECO:0000256" key="4">
    <source>
        <dbReference type="SAM" id="MobiDB-lite"/>
    </source>
</evidence>
<dbReference type="FunCoup" id="G1SYE8">
    <property type="interactions" value="1355"/>
</dbReference>
<feature type="domain" description="DIRP" evidence="5">
    <location>
        <begin position="122"/>
        <end position="202"/>
    </location>
</feature>
<dbReference type="GO" id="GO:0003677">
    <property type="term" value="F:DNA binding"/>
    <property type="evidence" value="ECO:0007669"/>
    <property type="project" value="TreeGrafter"/>
</dbReference>
<dbReference type="eggNOG" id="KOG1019">
    <property type="taxonomic scope" value="Eukaryota"/>
</dbReference>
<feature type="region of interest" description="Disordered" evidence="4">
    <location>
        <begin position="52"/>
        <end position="93"/>
    </location>
</feature>
<dbReference type="PANTHER" id="PTHR21689">
    <property type="entry name" value="LIN-9"/>
    <property type="match status" value="1"/>
</dbReference>
<reference evidence="6 7" key="1">
    <citation type="journal article" date="2011" name="Nature">
        <title>A high-resolution map of human evolutionary constraint using 29 mammals.</title>
        <authorList>
            <person name="Lindblad-Toh K."/>
            <person name="Garber M."/>
            <person name="Zuk O."/>
            <person name="Lin M.F."/>
            <person name="Parker B.J."/>
            <person name="Washietl S."/>
            <person name="Kheradpour P."/>
            <person name="Ernst J."/>
            <person name="Jordan G."/>
            <person name="Mauceli E."/>
            <person name="Ward L.D."/>
            <person name="Lowe C.B."/>
            <person name="Holloway A.K."/>
            <person name="Clamp M."/>
            <person name="Gnerre S."/>
            <person name="Alfoldi J."/>
            <person name="Beal K."/>
            <person name="Chang J."/>
            <person name="Clawson H."/>
            <person name="Cuff J."/>
            <person name="Di Palma F."/>
            <person name="Fitzgerald S."/>
            <person name="Flicek P."/>
            <person name="Guttman M."/>
            <person name="Hubisz M.J."/>
            <person name="Jaffe D.B."/>
            <person name="Jungreis I."/>
            <person name="Kent W.J."/>
            <person name="Kostka D."/>
            <person name="Lara M."/>
            <person name="Martins A.L."/>
            <person name="Massingham T."/>
            <person name="Moltke I."/>
            <person name="Raney B.J."/>
            <person name="Rasmussen M.D."/>
            <person name="Robinson J."/>
            <person name="Stark A."/>
            <person name="Vilella A.J."/>
            <person name="Wen J."/>
            <person name="Xie X."/>
            <person name="Zody M.C."/>
            <person name="Baldwin J."/>
            <person name="Bloom T."/>
            <person name="Chin C.W."/>
            <person name="Heiman D."/>
            <person name="Nicol R."/>
            <person name="Nusbaum C."/>
            <person name="Young S."/>
            <person name="Wilkinson J."/>
            <person name="Worley K.C."/>
            <person name="Kovar C.L."/>
            <person name="Muzny D.M."/>
            <person name="Gibbs R.A."/>
            <person name="Cree A."/>
            <person name="Dihn H.H."/>
            <person name="Fowler G."/>
            <person name="Jhangiani S."/>
            <person name="Joshi V."/>
            <person name="Lee S."/>
            <person name="Lewis L.R."/>
            <person name="Nazareth L.V."/>
            <person name="Okwuonu G."/>
            <person name="Santibanez J."/>
            <person name="Warren W.C."/>
            <person name="Mardis E.R."/>
            <person name="Weinstock G.M."/>
            <person name="Wilson R.K."/>
            <person name="Delehaunty K."/>
            <person name="Dooling D."/>
            <person name="Fronik C."/>
            <person name="Fulton L."/>
            <person name="Fulton B."/>
            <person name="Graves T."/>
            <person name="Minx P."/>
            <person name="Sodergren E."/>
            <person name="Birney E."/>
            <person name="Margulies E.H."/>
            <person name="Herrero J."/>
            <person name="Green E.D."/>
            <person name="Haussler D."/>
            <person name="Siepel A."/>
            <person name="Goldman N."/>
            <person name="Pollard K.S."/>
            <person name="Pedersen J.S."/>
            <person name="Lander E.S."/>
            <person name="Kellis M."/>
        </authorList>
    </citation>
    <scope>NUCLEOTIDE SEQUENCE [LARGE SCALE GENOMIC DNA]</scope>
    <source>
        <strain evidence="6 7">Thorbecke inbred</strain>
    </source>
</reference>
<dbReference type="InterPro" id="IPR010561">
    <property type="entry name" value="LIN-9/ALY1"/>
</dbReference>
<comment type="subcellular location">
    <subcellularLocation>
        <location evidence="1">Nucleus</location>
    </subcellularLocation>
</comment>
<dbReference type="EMBL" id="AAGW02025878">
    <property type="status" value="NOT_ANNOTATED_CDS"/>
    <property type="molecule type" value="Genomic_DNA"/>
</dbReference>
<evidence type="ECO:0000256" key="1">
    <source>
        <dbReference type="ARBA" id="ARBA00004123"/>
    </source>
</evidence>
<gene>
    <name evidence="6" type="primary">LIN9</name>
</gene>
<evidence type="ECO:0000256" key="3">
    <source>
        <dbReference type="ARBA" id="ARBA00023242"/>
    </source>
</evidence>
<dbReference type="AlphaFoldDB" id="G1SYE8"/>
<proteinExistence type="inferred from homology"/>
<dbReference type="Pfam" id="PF19438">
    <property type="entry name" value="LIN9_C"/>
    <property type="match status" value="1"/>
</dbReference>
<sequence length="512" mass="58229">MHRGGQLEKRRGSFMAELEQLPDSSAKALVSLKEGSLSNTWNEKYSSLQKTPVWKGRNTGPAMEMPFRNSKRSRLFSDEDDRQINTRSPKRNQRVAMVPQKFTATMSTPDKKASQKIGFRLRNLLKLPKAHKWCIYEWFYSNIDKCSSAFFEEERSALKQKRQKIRLLQQRKVADVSQFKDLPDEIPLPLVIGTKVTARLRGVHDGLFTGQIDAVDTLNATYRVTFDRAGLGTHTIPDYEVLSNEPHETMPIAAFGQKQRPSRFLMTPPRLHYTPPLQSPVTDNDPLLGQSPWRSKISGSDTETLGGFPVEFLIQVTKLSKILMIKKEHIKKLREMNTEAEKLKSYSMPIGIEFQRRYATIVLELEQLNKDLNKVLHKVQQYCYELAPDQGLQPADQPTDMRRRCEEEAQEIVRHANSSTGQPCVENKNLTDLISRLTAILLQIKCLAEGGDLNSFEFKSLTDSLNDIKSTIDASNISCFQNNVEIHVAHIQSGLSQMGNLHAFAANNTNRD</sequence>
<dbReference type="EMBL" id="AAGW02025881">
    <property type="status" value="NOT_ANNOTATED_CDS"/>
    <property type="molecule type" value="Genomic_DNA"/>
</dbReference>
<evidence type="ECO:0000259" key="5">
    <source>
        <dbReference type="SMART" id="SM01135"/>
    </source>
</evidence>
<keyword evidence="7" id="KW-1185">Reference proteome</keyword>
<dbReference type="PaxDb" id="9986-ENSOCUP00000008639"/>
<reference evidence="6" key="3">
    <citation type="submission" date="2025-09" db="UniProtKB">
        <authorList>
            <consortium name="Ensembl"/>
        </authorList>
    </citation>
    <scope>IDENTIFICATION</scope>
    <source>
        <strain evidence="6">Thorbecke</strain>
    </source>
</reference>
<name>G1SYE8_RABIT</name>
<dbReference type="GO" id="GO:0006351">
    <property type="term" value="P:DNA-templated transcription"/>
    <property type="evidence" value="ECO:0007669"/>
    <property type="project" value="InterPro"/>
</dbReference>
<dbReference type="HOGENOM" id="CLU_013763_0_0_1"/>
<dbReference type="InParanoid" id="G1SYE8"/>
<dbReference type="EMBL" id="AAGW02025879">
    <property type="status" value="NOT_ANNOTATED_CDS"/>
    <property type="molecule type" value="Genomic_DNA"/>
</dbReference>
<reference evidence="6" key="2">
    <citation type="submission" date="2025-08" db="UniProtKB">
        <authorList>
            <consortium name="Ensembl"/>
        </authorList>
    </citation>
    <scope>IDENTIFICATION</scope>
    <source>
        <strain evidence="6">Thorbecke</strain>
    </source>
</reference>
<keyword evidence="3" id="KW-0539">Nucleus</keyword>
<dbReference type="EMBL" id="AAGW02025880">
    <property type="status" value="NOT_ANNOTATED_CDS"/>
    <property type="molecule type" value="Genomic_DNA"/>
</dbReference>
<dbReference type="GO" id="GO:0006357">
    <property type="term" value="P:regulation of transcription by RNA polymerase II"/>
    <property type="evidence" value="ECO:0007669"/>
    <property type="project" value="TreeGrafter"/>
</dbReference>